<dbReference type="InterPro" id="IPR052061">
    <property type="entry name" value="PTE-AB_protein"/>
</dbReference>
<dbReference type="CDD" id="cd03443">
    <property type="entry name" value="PaaI_thioesterase"/>
    <property type="match status" value="1"/>
</dbReference>
<dbReference type="Proteomes" id="UP001610444">
    <property type="component" value="Unassembled WGS sequence"/>
</dbReference>
<dbReference type="InterPro" id="IPR006683">
    <property type="entry name" value="Thioestr_dom"/>
</dbReference>
<dbReference type="Pfam" id="PF03061">
    <property type="entry name" value="4HBT"/>
    <property type="match status" value="1"/>
</dbReference>
<organism evidence="2 3">
    <name type="scientific">Aspergillus pseudodeflectus</name>
    <dbReference type="NCBI Taxonomy" id="176178"/>
    <lineage>
        <taxon>Eukaryota</taxon>
        <taxon>Fungi</taxon>
        <taxon>Dikarya</taxon>
        <taxon>Ascomycota</taxon>
        <taxon>Pezizomycotina</taxon>
        <taxon>Eurotiomycetes</taxon>
        <taxon>Eurotiomycetidae</taxon>
        <taxon>Eurotiales</taxon>
        <taxon>Aspergillaceae</taxon>
        <taxon>Aspergillus</taxon>
        <taxon>Aspergillus subgen. Nidulantes</taxon>
    </lineage>
</organism>
<dbReference type="GeneID" id="98155374"/>
<evidence type="ECO:0000259" key="1">
    <source>
        <dbReference type="Pfam" id="PF03061"/>
    </source>
</evidence>
<dbReference type="PANTHER" id="PTHR47260">
    <property type="entry name" value="UPF0644 PROTEIN PB2B4.06"/>
    <property type="match status" value="1"/>
</dbReference>
<proteinExistence type="predicted"/>
<reference evidence="2 3" key="1">
    <citation type="submission" date="2024-07" db="EMBL/GenBank/DDBJ databases">
        <title>Section-level genome sequencing and comparative genomics of Aspergillus sections Usti and Cavernicolus.</title>
        <authorList>
            <consortium name="Lawrence Berkeley National Laboratory"/>
            <person name="Nybo J.L."/>
            <person name="Vesth T.C."/>
            <person name="Theobald S."/>
            <person name="Frisvad J.C."/>
            <person name="Larsen T.O."/>
            <person name="Kjaerboelling I."/>
            <person name="Rothschild-Mancinelli K."/>
            <person name="Lyhne E.K."/>
            <person name="Kogle M.E."/>
            <person name="Barry K."/>
            <person name="Clum A."/>
            <person name="Na H."/>
            <person name="Ledsgaard L."/>
            <person name="Lin J."/>
            <person name="Lipzen A."/>
            <person name="Kuo A."/>
            <person name="Riley R."/>
            <person name="Mondo S."/>
            <person name="LaButti K."/>
            <person name="Haridas S."/>
            <person name="Pangalinan J."/>
            <person name="Salamov A.A."/>
            <person name="Simmons B.A."/>
            <person name="Magnuson J.K."/>
            <person name="Chen J."/>
            <person name="Drula E."/>
            <person name="Henrissat B."/>
            <person name="Wiebenga A."/>
            <person name="Lubbers R.J."/>
            <person name="Gomes A.C."/>
            <person name="Macurrencykelacurrency M.R."/>
            <person name="Stajich J."/>
            <person name="Grigoriev I.V."/>
            <person name="Mortensen U.H."/>
            <person name="De vries R.P."/>
            <person name="Baker S.E."/>
            <person name="Andersen M.R."/>
        </authorList>
    </citation>
    <scope>NUCLEOTIDE SEQUENCE [LARGE SCALE GENOMIC DNA]</scope>
    <source>
        <strain evidence="2 3">CBS 756.74</strain>
    </source>
</reference>
<dbReference type="RefSeq" id="XP_070898915.1">
    <property type="nucleotide sequence ID" value="XM_071040210.1"/>
</dbReference>
<sequence>MHKYSTCVTPSPTIDHPGQMLIRLNRISCYQQTQSHRTRPIAMSISPVANHPLTRCLRSNPAMTETTLYSDLPPTIRHSKDRYTLLDPDKIASLPLIFWDPSSKSSTMIFHLGPSLSGYPGLVHGGVLATLLDEGFATALLKADPTKVPLTVDLNIRYRKAAPTGEVYALRANLHDADEDGAKVDGWIELLGTDADLAGDFNGERVVVSAEASFKWVRPVGI</sequence>
<dbReference type="PANTHER" id="PTHR47260:SF1">
    <property type="entry name" value="UPF0644 PROTEIN PB2B4.06"/>
    <property type="match status" value="1"/>
</dbReference>
<evidence type="ECO:0000313" key="2">
    <source>
        <dbReference type="EMBL" id="KAL2849690.1"/>
    </source>
</evidence>
<gene>
    <name evidence="2" type="ORF">BJX68DRAFT_237506</name>
</gene>
<name>A0ABR4KBM1_9EURO</name>
<dbReference type="SUPFAM" id="SSF54637">
    <property type="entry name" value="Thioesterase/thiol ester dehydrase-isomerase"/>
    <property type="match status" value="1"/>
</dbReference>
<keyword evidence="3" id="KW-1185">Reference proteome</keyword>
<feature type="domain" description="Thioesterase" evidence="1">
    <location>
        <begin position="121"/>
        <end position="173"/>
    </location>
</feature>
<dbReference type="InterPro" id="IPR029069">
    <property type="entry name" value="HotDog_dom_sf"/>
</dbReference>
<evidence type="ECO:0000313" key="3">
    <source>
        <dbReference type="Proteomes" id="UP001610444"/>
    </source>
</evidence>
<accession>A0ABR4KBM1</accession>
<comment type="caution">
    <text evidence="2">The sequence shown here is derived from an EMBL/GenBank/DDBJ whole genome shotgun (WGS) entry which is preliminary data.</text>
</comment>
<protein>
    <submittedName>
        <fullName evidence="2">HotDog domain-containing protein</fullName>
    </submittedName>
</protein>
<dbReference type="EMBL" id="JBFXLR010000022">
    <property type="protein sequence ID" value="KAL2849690.1"/>
    <property type="molecule type" value="Genomic_DNA"/>
</dbReference>
<dbReference type="Gene3D" id="3.10.129.10">
    <property type="entry name" value="Hotdog Thioesterase"/>
    <property type="match status" value="1"/>
</dbReference>